<name>A0AA51X7W1_9GAMM</name>
<dbReference type="RefSeq" id="WP_309203524.1">
    <property type="nucleotide sequence ID" value="NZ_CP133548.1"/>
</dbReference>
<dbReference type="InterPro" id="IPR036866">
    <property type="entry name" value="RibonucZ/Hydroxyglut_hydro"/>
</dbReference>
<evidence type="ECO:0000256" key="1">
    <source>
        <dbReference type="ARBA" id="ARBA00005250"/>
    </source>
</evidence>
<evidence type="ECO:0000313" key="5">
    <source>
        <dbReference type="EMBL" id="WMS88314.1"/>
    </source>
</evidence>
<dbReference type="KEGG" id="plei:Q9312_05195"/>
<proteinExistence type="inferred from homology"/>
<comment type="similarity">
    <text evidence="1">Belongs to the metallo-beta-lactamase superfamily. Class-B beta-lactamase family.</text>
</comment>
<gene>
    <name evidence="5" type="ORF">Q9312_05195</name>
</gene>
<dbReference type="EMBL" id="CP133548">
    <property type="protein sequence ID" value="WMS88314.1"/>
    <property type="molecule type" value="Genomic_DNA"/>
</dbReference>
<dbReference type="PANTHER" id="PTHR42951:SF4">
    <property type="entry name" value="ACYL-COENZYME A THIOESTERASE MBLAC2"/>
    <property type="match status" value="1"/>
</dbReference>
<dbReference type="AlphaFoldDB" id="A0AA51X7W1"/>
<feature type="compositionally biased region" description="Basic and acidic residues" evidence="2">
    <location>
        <begin position="306"/>
        <end position="323"/>
    </location>
</feature>
<reference evidence="5 6" key="1">
    <citation type="submission" date="2023-08" db="EMBL/GenBank/DDBJ databases">
        <title>Pleionea litopenaei sp. nov., isolated from stomach of juvenile Litopenaeus vannamei.</title>
        <authorList>
            <person name="Rho A.M."/>
            <person name="Hwang C.Y."/>
        </authorList>
    </citation>
    <scope>NUCLEOTIDE SEQUENCE [LARGE SCALE GENOMIC DNA]</scope>
    <source>
        <strain evidence="5 6">HL-JVS1</strain>
    </source>
</reference>
<dbReference type="Proteomes" id="UP001239782">
    <property type="component" value="Chromosome"/>
</dbReference>
<dbReference type="GO" id="GO:0017001">
    <property type="term" value="P:antibiotic catabolic process"/>
    <property type="evidence" value="ECO:0007669"/>
    <property type="project" value="UniProtKB-ARBA"/>
</dbReference>
<keyword evidence="6" id="KW-1185">Reference proteome</keyword>
<feature type="chain" id="PRO_5041311929" evidence="3">
    <location>
        <begin position="22"/>
        <end position="323"/>
    </location>
</feature>
<dbReference type="CDD" id="cd16282">
    <property type="entry name" value="metallo-hydrolase-like_MBL-fold"/>
    <property type="match status" value="1"/>
</dbReference>
<feature type="region of interest" description="Disordered" evidence="2">
    <location>
        <begin position="297"/>
        <end position="323"/>
    </location>
</feature>
<dbReference type="Pfam" id="PF00753">
    <property type="entry name" value="Lactamase_B"/>
    <property type="match status" value="1"/>
</dbReference>
<dbReference type="SMART" id="SM00849">
    <property type="entry name" value="Lactamase_B"/>
    <property type="match status" value="1"/>
</dbReference>
<accession>A0AA51X7W1</accession>
<sequence length="323" mass="35356">MKTLALSCLLTLSFTSTLLVADNHEQSVKFSVQEVSPGVYMLMGVGGFTGGNIGLSIGNDGVVMIDDAMPSSLDIMQDAIKSVTKEPIDFLINTHVHGDHTGNNVVMSKQGARIVAHENLREHLKKKGIKNGDKMEKAPEAMLPVITFSTSMSFHLNGQDARLTHLPHAHTDGDAVIHFEQANVIHTGDVLFNGLFPFIDVNSGGSAKGYLNAQKALLKLADKNTKIIPGHGPLATRADLERSVAMLEDSIKIISALIQQGKTEEQVVTLNPLQKYHNDWNWGFITTERMTRQLFQSLSSSQQHTAHADAHTQKDHNNKGHHH</sequence>
<evidence type="ECO:0000256" key="2">
    <source>
        <dbReference type="SAM" id="MobiDB-lite"/>
    </source>
</evidence>
<dbReference type="InterPro" id="IPR001279">
    <property type="entry name" value="Metallo-B-lactamas"/>
</dbReference>
<evidence type="ECO:0000256" key="3">
    <source>
        <dbReference type="SAM" id="SignalP"/>
    </source>
</evidence>
<keyword evidence="3" id="KW-0732">Signal</keyword>
<feature type="domain" description="Metallo-beta-lactamase" evidence="4">
    <location>
        <begin position="50"/>
        <end position="231"/>
    </location>
</feature>
<dbReference type="SUPFAM" id="SSF56281">
    <property type="entry name" value="Metallo-hydrolase/oxidoreductase"/>
    <property type="match status" value="1"/>
</dbReference>
<evidence type="ECO:0000313" key="6">
    <source>
        <dbReference type="Proteomes" id="UP001239782"/>
    </source>
</evidence>
<dbReference type="Gene3D" id="3.60.15.10">
    <property type="entry name" value="Ribonuclease Z/Hydroxyacylglutathione hydrolase-like"/>
    <property type="match status" value="1"/>
</dbReference>
<dbReference type="InterPro" id="IPR050855">
    <property type="entry name" value="NDM-1-like"/>
</dbReference>
<protein>
    <submittedName>
        <fullName evidence="5">MBL fold metallo-hydrolase</fullName>
    </submittedName>
</protein>
<feature type="signal peptide" evidence="3">
    <location>
        <begin position="1"/>
        <end position="21"/>
    </location>
</feature>
<organism evidence="5 6">
    <name type="scientific">Pleionea litopenaei</name>
    <dbReference type="NCBI Taxonomy" id="3070815"/>
    <lineage>
        <taxon>Bacteria</taxon>
        <taxon>Pseudomonadati</taxon>
        <taxon>Pseudomonadota</taxon>
        <taxon>Gammaproteobacteria</taxon>
        <taxon>Oceanospirillales</taxon>
        <taxon>Pleioneaceae</taxon>
        <taxon>Pleionea</taxon>
    </lineage>
</organism>
<evidence type="ECO:0000259" key="4">
    <source>
        <dbReference type="SMART" id="SM00849"/>
    </source>
</evidence>
<dbReference type="PANTHER" id="PTHR42951">
    <property type="entry name" value="METALLO-BETA-LACTAMASE DOMAIN-CONTAINING"/>
    <property type="match status" value="1"/>
</dbReference>